<keyword evidence="3" id="KW-0378">Hydrolase</keyword>
<proteinExistence type="inferred from homology"/>
<dbReference type="EMBL" id="JACIDA010000002">
    <property type="protein sequence ID" value="MBB3872443.1"/>
    <property type="molecule type" value="Genomic_DNA"/>
</dbReference>
<dbReference type="AlphaFoldDB" id="A0A7W6F064"/>
<accession>A0A7W6F064</accession>
<reference evidence="3 4" key="1">
    <citation type="submission" date="2020-08" db="EMBL/GenBank/DDBJ databases">
        <title>Genomic Encyclopedia of Type Strains, Phase IV (KMG-IV): sequencing the most valuable type-strain genomes for metagenomic binning, comparative biology and taxonomic classification.</title>
        <authorList>
            <person name="Goeker M."/>
        </authorList>
    </citation>
    <scope>NUCLEOTIDE SEQUENCE [LARGE SCALE GENOMIC DNA]</scope>
    <source>
        <strain evidence="3 4">DSM 14878</strain>
    </source>
</reference>
<dbReference type="EC" id="3.1.1.-" evidence="3"/>
<evidence type="ECO:0000313" key="3">
    <source>
        <dbReference type="EMBL" id="MBB3872443.1"/>
    </source>
</evidence>
<dbReference type="Pfam" id="PF04909">
    <property type="entry name" value="Amidohydro_2"/>
    <property type="match status" value="1"/>
</dbReference>
<dbReference type="RefSeq" id="WP_183196585.1">
    <property type="nucleotide sequence ID" value="NZ_JACIDA010000002.1"/>
</dbReference>
<dbReference type="GO" id="GO:0016787">
    <property type="term" value="F:hydrolase activity"/>
    <property type="evidence" value="ECO:0007669"/>
    <property type="project" value="UniProtKB-KW"/>
</dbReference>
<comment type="caution">
    <text evidence="3">The sequence shown here is derived from an EMBL/GenBank/DDBJ whole genome shotgun (WGS) entry which is preliminary data.</text>
</comment>
<dbReference type="InterPro" id="IPR052350">
    <property type="entry name" value="Metallo-dep_Lactonases"/>
</dbReference>
<sequence>MIDSHLHLWDPGQLDYDWLQHVPAIAGRHGPEDFVRLDRRPSQAVFVQADCAPTQALAEVDWVAGLAPSALDIPAIVAFAPLETGAAVQSHLDALIRRPQVRGVRRSTQNEADGFLSTPAHIDGMVAAAERGLTLDVCVRDRQLPELVKVLQTFFARVPTARVVLDHLGKPDIALHGGDITGADWADNLKRLAAFPQVFAKISGLTTQDDWATGRDATLRPYIDHALACFGPDRLMFGGDWPVVDLAGGYGRWLTIFDQATAHLSAEDRDRISGGVAADVYRITPSPDVQETAR</sequence>
<protein>
    <submittedName>
        <fullName evidence="3">L-fuconolactonase</fullName>
        <ecNumber evidence="3">3.1.1.-</ecNumber>
    </submittedName>
</protein>
<organism evidence="3 4">
    <name type="scientific">Brevundimonas mediterranea</name>
    <dbReference type="NCBI Taxonomy" id="74329"/>
    <lineage>
        <taxon>Bacteria</taxon>
        <taxon>Pseudomonadati</taxon>
        <taxon>Pseudomonadota</taxon>
        <taxon>Alphaproteobacteria</taxon>
        <taxon>Caulobacterales</taxon>
        <taxon>Caulobacteraceae</taxon>
        <taxon>Brevundimonas</taxon>
    </lineage>
</organism>
<feature type="domain" description="Amidohydrolase-related" evidence="2">
    <location>
        <begin position="2"/>
        <end position="283"/>
    </location>
</feature>
<dbReference type="InterPro" id="IPR032466">
    <property type="entry name" value="Metal_Hydrolase"/>
</dbReference>
<dbReference type="SUPFAM" id="SSF51556">
    <property type="entry name" value="Metallo-dependent hydrolases"/>
    <property type="match status" value="1"/>
</dbReference>
<dbReference type="Gene3D" id="3.20.20.140">
    <property type="entry name" value="Metal-dependent hydrolases"/>
    <property type="match status" value="1"/>
</dbReference>
<evidence type="ECO:0000259" key="2">
    <source>
        <dbReference type="Pfam" id="PF04909"/>
    </source>
</evidence>
<name>A0A7W6F064_9CAUL</name>
<comment type="similarity">
    <text evidence="1">Belongs to the metallo-dependent hydrolases superfamily.</text>
</comment>
<gene>
    <name evidence="3" type="ORF">GGR11_001996</name>
</gene>
<dbReference type="Proteomes" id="UP000532936">
    <property type="component" value="Unassembled WGS sequence"/>
</dbReference>
<evidence type="ECO:0000256" key="1">
    <source>
        <dbReference type="ARBA" id="ARBA00038310"/>
    </source>
</evidence>
<dbReference type="PANTHER" id="PTHR43569">
    <property type="entry name" value="AMIDOHYDROLASE"/>
    <property type="match status" value="1"/>
</dbReference>
<dbReference type="PANTHER" id="PTHR43569:SF2">
    <property type="entry name" value="AMIDOHYDROLASE-RELATED DOMAIN-CONTAINING PROTEIN"/>
    <property type="match status" value="1"/>
</dbReference>
<evidence type="ECO:0000313" key="4">
    <source>
        <dbReference type="Proteomes" id="UP000532936"/>
    </source>
</evidence>
<dbReference type="InterPro" id="IPR006680">
    <property type="entry name" value="Amidohydro-rel"/>
</dbReference>